<feature type="region of interest" description="Disordered" evidence="2">
    <location>
        <begin position="1008"/>
        <end position="1114"/>
    </location>
</feature>
<keyword evidence="5" id="KW-1185">Reference proteome</keyword>
<feature type="region of interest" description="Disordered" evidence="2">
    <location>
        <begin position="98"/>
        <end position="393"/>
    </location>
</feature>
<feature type="compositionally biased region" description="Acidic residues" evidence="2">
    <location>
        <begin position="375"/>
        <end position="388"/>
    </location>
</feature>
<feature type="region of interest" description="Disordered" evidence="2">
    <location>
        <begin position="910"/>
        <end position="934"/>
    </location>
</feature>
<feature type="domain" description="C3H1-type" evidence="3">
    <location>
        <begin position="7"/>
        <end position="29"/>
    </location>
</feature>
<dbReference type="Gene3D" id="4.10.1000.10">
    <property type="entry name" value="Zinc finger, CCCH-type"/>
    <property type="match status" value="1"/>
</dbReference>
<feature type="compositionally biased region" description="Basic and acidic residues" evidence="2">
    <location>
        <begin position="728"/>
        <end position="749"/>
    </location>
</feature>
<feature type="compositionally biased region" description="Basic and acidic residues" evidence="2">
    <location>
        <begin position="610"/>
        <end position="625"/>
    </location>
</feature>
<feature type="zinc finger region" description="C3H1-type" evidence="1">
    <location>
        <begin position="7"/>
        <end position="29"/>
    </location>
</feature>
<feature type="compositionally biased region" description="Low complexity" evidence="2">
    <location>
        <begin position="362"/>
        <end position="374"/>
    </location>
</feature>
<feature type="region of interest" description="Disordered" evidence="2">
    <location>
        <begin position="699"/>
        <end position="805"/>
    </location>
</feature>
<feature type="compositionally biased region" description="Low complexity" evidence="2">
    <location>
        <begin position="910"/>
        <end position="927"/>
    </location>
</feature>
<evidence type="ECO:0000313" key="5">
    <source>
        <dbReference type="Proteomes" id="UP001497497"/>
    </source>
</evidence>
<feature type="compositionally biased region" description="Polar residues" evidence="2">
    <location>
        <begin position="98"/>
        <end position="126"/>
    </location>
</feature>
<dbReference type="GO" id="GO:0008270">
    <property type="term" value="F:zinc ion binding"/>
    <property type="evidence" value="ECO:0007669"/>
    <property type="project" value="UniProtKB-KW"/>
</dbReference>
<feature type="compositionally biased region" description="Basic residues" evidence="2">
    <location>
        <begin position="626"/>
        <end position="636"/>
    </location>
</feature>
<feature type="compositionally biased region" description="Basic and acidic residues" evidence="2">
    <location>
        <begin position="552"/>
        <end position="563"/>
    </location>
</feature>
<feature type="region of interest" description="Disordered" evidence="2">
    <location>
        <begin position="482"/>
        <end position="677"/>
    </location>
</feature>
<reference evidence="4 5" key="1">
    <citation type="submission" date="2024-04" db="EMBL/GenBank/DDBJ databases">
        <authorList>
            <consortium name="Genoscope - CEA"/>
            <person name="William W."/>
        </authorList>
    </citation>
    <scope>NUCLEOTIDE SEQUENCE [LARGE SCALE GENOMIC DNA]</scope>
</reference>
<feature type="compositionally biased region" description="Basic and acidic residues" evidence="2">
    <location>
        <begin position="247"/>
        <end position="262"/>
    </location>
</feature>
<keyword evidence="1" id="KW-0863">Zinc-finger</keyword>
<feature type="compositionally biased region" description="Acidic residues" evidence="2">
    <location>
        <begin position="279"/>
        <end position="291"/>
    </location>
</feature>
<feature type="compositionally biased region" description="Basic residues" evidence="2">
    <location>
        <begin position="225"/>
        <end position="235"/>
    </location>
</feature>
<feature type="compositionally biased region" description="Polar residues" evidence="2">
    <location>
        <begin position="147"/>
        <end position="161"/>
    </location>
</feature>
<evidence type="ECO:0000259" key="3">
    <source>
        <dbReference type="PROSITE" id="PS50103"/>
    </source>
</evidence>
<feature type="compositionally biased region" description="Low complexity" evidence="2">
    <location>
        <begin position="127"/>
        <end position="142"/>
    </location>
</feature>
<feature type="compositionally biased region" description="Polar residues" evidence="2">
    <location>
        <begin position="1060"/>
        <end position="1074"/>
    </location>
</feature>
<feature type="compositionally biased region" description="Basic and acidic residues" evidence="2">
    <location>
        <begin position="301"/>
        <end position="317"/>
    </location>
</feature>
<keyword evidence="1" id="KW-0479">Metal-binding</keyword>
<dbReference type="InterPro" id="IPR000571">
    <property type="entry name" value="Znf_CCCH"/>
</dbReference>
<evidence type="ECO:0000313" key="4">
    <source>
        <dbReference type="EMBL" id="CAL1548139.1"/>
    </source>
</evidence>
<keyword evidence="1" id="KW-0862">Zinc</keyword>
<feature type="region of interest" description="Disordered" evidence="2">
    <location>
        <begin position="411"/>
        <end position="459"/>
    </location>
</feature>
<feature type="compositionally biased region" description="Basic and acidic residues" evidence="2">
    <location>
        <begin position="426"/>
        <end position="445"/>
    </location>
</feature>
<organism evidence="4 5">
    <name type="scientific">Lymnaea stagnalis</name>
    <name type="common">Great pond snail</name>
    <name type="synonym">Helix stagnalis</name>
    <dbReference type="NCBI Taxonomy" id="6523"/>
    <lineage>
        <taxon>Eukaryota</taxon>
        <taxon>Metazoa</taxon>
        <taxon>Spiralia</taxon>
        <taxon>Lophotrochozoa</taxon>
        <taxon>Mollusca</taxon>
        <taxon>Gastropoda</taxon>
        <taxon>Heterobranchia</taxon>
        <taxon>Euthyneura</taxon>
        <taxon>Panpulmonata</taxon>
        <taxon>Hygrophila</taxon>
        <taxon>Lymnaeoidea</taxon>
        <taxon>Lymnaeidae</taxon>
        <taxon>Lymnaea</taxon>
    </lineage>
</organism>
<dbReference type="Proteomes" id="UP001497497">
    <property type="component" value="Unassembled WGS sequence"/>
</dbReference>
<feature type="compositionally biased region" description="Polar residues" evidence="2">
    <location>
        <begin position="1097"/>
        <end position="1114"/>
    </location>
</feature>
<name>A0AAV2IS80_LYMST</name>
<dbReference type="SMART" id="SM00356">
    <property type="entry name" value="ZnF_C3H1"/>
    <property type="match status" value="2"/>
</dbReference>
<feature type="zinc finger region" description="C3H1-type" evidence="1">
    <location>
        <begin position="31"/>
        <end position="57"/>
    </location>
</feature>
<proteinExistence type="predicted"/>
<gene>
    <name evidence="4" type="ORF">GSLYS_00021456001</name>
</gene>
<feature type="compositionally biased region" description="Basic residues" evidence="2">
    <location>
        <begin position="1017"/>
        <end position="1028"/>
    </location>
</feature>
<dbReference type="Pfam" id="PF15663">
    <property type="entry name" value="zf-CCCH_3"/>
    <property type="match status" value="1"/>
</dbReference>
<sequence>MAALGDDCYFYCTSTCAKGPACPFRHVETAKTAKIICQHWQMGGCLRPMCKFRHSDFKLQIDPTEVPCYWESQSVGCTKLNCVYKHLKPRPQLNTAVTANSLNSGDNNFTTVHLSDGNSKPASVSTQSLPPLVQPVVIQPSLESEESNASPAKQPPQSAQENKVEEDTHSSTVGLRPDLNEKKIKTAKKEKEGNKLPKGNPLKANKKKLKSKLDIVEESDESFTKRKSLKVKSKTINRQGPAPTRKVNKESSQVKKSVKDRLGSAPIQHQSVVPSSESSESDSDSDSDDSIENIKVMSMEEIFRQKALDSMMKKRAAEGTAPVPTTKAEKSPPPLEKKQLNVPFEESSASSSSSEEEESEEASSTNSSESSSSDSDGESSDEDPQFEEPDVRRVVVDVESENAATVKAKASLLRKQKKESPLALDTRIKKERVTKTTSRKSDRTHLSLGKRGKNLSRRMVNVDYDSDDLVSCRVREPLVLNVRDRLGKPPSLLKTNSGVGPLSRLNKKEGTSSSKSVASTSLPQKPKVHKTRKSSTSSSGDEPDPLAQVKIKSLEEIKQEKMKALASQQTALPKSSPVKERLGMLPHIHKEEKSEKQQGRQILLINDSGSKSDDASNSRITEEHRKSKRRPWRSLKRNCELAGSEEGGNDERTTVLSSKMGSWQKEENNSNAFDGKERTIVESPFESLRRRALMKKIQKGALKQKATGSADGIETTEPEAPSSPRRHIVQDFDVLVKQDEVNQKVEDSRKTHKHKHKHKHDKKSKTERQIYLPPAMKSSSFSKDDEQSSSIEPLTAPTAKVAPQKRGPHPIAAIWADGLTLSAKGNFGRRPTLNNAGTIKDKLVVAERVGISSRLGNRDDTQLSKAKITTSEPPEQTPEQQSGVIIKSFSEIMAEKRRRRLELQAQKVGTTLSSAPSLPSNPATTSPIRGFDARPKAPITPIIFNLDPPTTERLKPCKESTVAVCPVPRTSNQPVMNSTLALSSNTALATSHFEPNNGASQERLKFKSVGTPAANKKTNKAKLFKRKKSLEQSNEPGHPVDIGRSSVQHQVSSPAPFGTAATQDYTSSVSQKPNLSAKAPTHSKTKYNSFESEDLTDSSYCNPSTENASPGSGSTFCQVPTTSAVSLVSPMPVGNKHKIQEVLNTETEPLKKKNRLSIEDEFSFFDDEELDDDNFITGDVEPIDDLLQDIDDLLS</sequence>
<dbReference type="PANTHER" id="PTHR15725:SF14">
    <property type="entry name" value="ZINC FINGER CCCH DOMAIN-CONTAINING PROTEIN 11A"/>
    <property type="match status" value="1"/>
</dbReference>
<feature type="compositionally biased region" description="Basic and acidic residues" evidence="2">
    <location>
        <begin position="178"/>
        <end position="195"/>
    </location>
</feature>
<comment type="caution">
    <text evidence="4">The sequence shown here is derived from an EMBL/GenBank/DDBJ whole genome shotgun (WGS) entry which is preliminary data.</text>
</comment>
<feature type="compositionally biased region" description="Polar residues" evidence="2">
    <location>
        <begin position="863"/>
        <end position="882"/>
    </location>
</feature>
<feature type="compositionally biased region" description="Basic and acidic residues" evidence="2">
    <location>
        <begin position="327"/>
        <end position="339"/>
    </location>
</feature>
<dbReference type="PROSITE" id="PS50103">
    <property type="entry name" value="ZF_C3H1"/>
    <property type="match status" value="2"/>
</dbReference>
<feature type="domain" description="C3H1-type" evidence="3">
    <location>
        <begin position="31"/>
        <end position="57"/>
    </location>
</feature>
<feature type="region of interest" description="Disordered" evidence="2">
    <location>
        <begin position="856"/>
        <end position="882"/>
    </location>
</feature>
<feature type="compositionally biased region" description="Basic residues" evidence="2">
    <location>
        <begin position="750"/>
        <end position="765"/>
    </location>
</feature>
<protein>
    <recommendedName>
        <fullName evidence="3">C3H1-type domain-containing protein</fullName>
    </recommendedName>
</protein>
<feature type="compositionally biased region" description="Basic and acidic residues" evidence="2">
    <location>
        <begin position="664"/>
        <end position="677"/>
    </location>
</feature>
<feature type="compositionally biased region" description="Low complexity" evidence="2">
    <location>
        <begin position="512"/>
        <end position="521"/>
    </location>
</feature>
<dbReference type="PANTHER" id="PTHR15725">
    <property type="entry name" value="ZN-FINGER, C-X8-C-X5-C-X3-H TYPE-CONTAINING"/>
    <property type="match status" value="1"/>
</dbReference>
<dbReference type="InterPro" id="IPR041686">
    <property type="entry name" value="Znf-CCCH_3"/>
</dbReference>
<accession>A0AAV2IS80</accession>
<dbReference type="AlphaFoldDB" id="A0AAV2IS80"/>
<evidence type="ECO:0000256" key="2">
    <source>
        <dbReference type="SAM" id="MobiDB-lite"/>
    </source>
</evidence>
<evidence type="ECO:0000256" key="1">
    <source>
        <dbReference type="PROSITE-ProRule" id="PRU00723"/>
    </source>
</evidence>
<feature type="compositionally biased region" description="Basic and acidic residues" evidence="2">
    <location>
        <begin position="577"/>
        <end position="598"/>
    </location>
</feature>
<dbReference type="EMBL" id="CAXITT010001191">
    <property type="protein sequence ID" value="CAL1548139.1"/>
    <property type="molecule type" value="Genomic_DNA"/>
</dbReference>